<accession>A0A173G9T4</accession>
<evidence type="ECO:0000313" key="1">
    <source>
        <dbReference type="EMBL" id="ANH49899.1"/>
    </source>
</evidence>
<dbReference type="RefSeq" id="YP_009287709.1">
    <property type="nucleotide sequence ID" value="NC_031076.1"/>
</dbReference>
<evidence type="ECO:0000313" key="2">
    <source>
        <dbReference type="Proteomes" id="UP000204227"/>
    </source>
</evidence>
<dbReference type="Proteomes" id="UP000204227">
    <property type="component" value="Segment"/>
</dbReference>
<organism evidence="1 2">
    <name type="scientific">Propionibacterium phage PFR1</name>
    <dbReference type="NCBI Taxonomy" id="1838137"/>
    <lineage>
        <taxon>Viruses</taxon>
        <taxon>Duplodnaviria</taxon>
        <taxon>Heunggongvirae</taxon>
        <taxon>Uroviricota</taxon>
        <taxon>Caudoviricetes</taxon>
        <taxon>Pulverervirus</taxon>
        <taxon>Pulverervirus PFR1</taxon>
    </lineage>
</organism>
<protein>
    <submittedName>
        <fullName evidence="1">Uncharacterized protein</fullName>
    </submittedName>
</protein>
<sequence length="76" mass="8455">MTARRLIALIVLGAAAVGFAPFSIQFLFIAGLVVGLTLFCLKEAPMYDIKPRRVRRRTLFEILTPAPAPRRAEVRS</sequence>
<keyword evidence="2" id="KW-1185">Reference proteome</keyword>
<dbReference type="KEGG" id="vg:29066281"/>
<dbReference type="EMBL" id="KU984979">
    <property type="protein sequence ID" value="ANH49899.1"/>
    <property type="molecule type" value="Genomic_DNA"/>
</dbReference>
<gene>
    <name evidence="1" type="ORF">PFR_33</name>
</gene>
<reference evidence="1 2" key="1">
    <citation type="submission" date="2016-05" db="EMBL/GenBank/DDBJ databases">
        <title>Dynamic interactions between prophages, induce lysis in Propionibacterium acnes.</title>
        <authorList>
            <person name="Brown T.L."/>
            <person name="Tucci J."/>
            <person name="Dyson Z.A."/>
            <person name="Petrovski S."/>
        </authorList>
    </citation>
    <scope>NUCLEOTIDE SEQUENCE [LARGE SCALE GENOMIC DNA]</scope>
</reference>
<dbReference type="GeneID" id="29066281"/>
<name>A0A173G9T4_9CAUD</name>
<proteinExistence type="predicted"/>